<proteinExistence type="predicted"/>
<reference evidence="1" key="2">
    <citation type="journal article" date="2015" name="Data Brief">
        <title>Shoot transcriptome of the giant reed, Arundo donax.</title>
        <authorList>
            <person name="Barrero R.A."/>
            <person name="Guerrero F.D."/>
            <person name="Moolhuijzen P."/>
            <person name="Goolsby J.A."/>
            <person name="Tidwell J."/>
            <person name="Bellgard S.E."/>
            <person name="Bellgard M.I."/>
        </authorList>
    </citation>
    <scope>NUCLEOTIDE SEQUENCE</scope>
    <source>
        <tissue evidence="1">Shoot tissue taken approximately 20 cm above the soil surface</tissue>
    </source>
</reference>
<name>A0A0A9GP29_ARUDO</name>
<sequence length="20" mass="2463">MIYIQQTPRHTQLIMQQLGY</sequence>
<protein>
    <submittedName>
        <fullName evidence="1">Uncharacterized protein</fullName>
    </submittedName>
</protein>
<dbReference type="AlphaFoldDB" id="A0A0A9GP29"/>
<organism evidence="1">
    <name type="scientific">Arundo donax</name>
    <name type="common">Giant reed</name>
    <name type="synonym">Donax arundinaceus</name>
    <dbReference type="NCBI Taxonomy" id="35708"/>
    <lineage>
        <taxon>Eukaryota</taxon>
        <taxon>Viridiplantae</taxon>
        <taxon>Streptophyta</taxon>
        <taxon>Embryophyta</taxon>
        <taxon>Tracheophyta</taxon>
        <taxon>Spermatophyta</taxon>
        <taxon>Magnoliopsida</taxon>
        <taxon>Liliopsida</taxon>
        <taxon>Poales</taxon>
        <taxon>Poaceae</taxon>
        <taxon>PACMAD clade</taxon>
        <taxon>Arundinoideae</taxon>
        <taxon>Arundineae</taxon>
        <taxon>Arundo</taxon>
    </lineage>
</organism>
<reference evidence="1" key="1">
    <citation type="submission" date="2014-09" db="EMBL/GenBank/DDBJ databases">
        <authorList>
            <person name="Magalhaes I.L.F."/>
            <person name="Oliveira U."/>
            <person name="Santos F.R."/>
            <person name="Vidigal T.H.D.A."/>
            <person name="Brescovit A.D."/>
            <person name="Santos A.J."/>
        </authorList>
    </citation>
    <scope>NUCLEOTIDE SEQUENCE</scope>
    <source>
        <tissue evidence="1">Shoot tissue taken approximately 20 cm above the soil surface</tissue>
    </source>
</reference>
<accession>A0A0A9GP29</accession>
<evidence type="ECO:0000313" key="1">
    <source>
        <dbReference type="EMBL" id="JAE26905.1"/>
    </source>
</evidence>
<dbReference type="EMBL" id="GBRH01170991">
    <property type="protein sequence ID" value="JAE26905.1"/>
    <property type="molecule type" value="Transcribed_RNA"/>
</dbReference>